<dbReference type="AlphaFoldDB" id="A0A1E4TWC5"/>
<keyword evidence="1" id="KW-0472">Membrane</keyword>
<name>A0A1E4TWC5_PACTA</name>
<feature type="transmembrane region" description="Helical" evidence="1">
    <location>
        <begin position="179"/>
        <end position="198"/>
    </location>
</feature>
<evidence type="ECO:0000256" key="1">
    <source>
        <dbReference type="SAM" id="Phobius"/>
    </source>
</evidence>
<keyword evidence="3" id="KW-1185">Reference proteome</keyword>
<gene>
    <name evidence="2" type="ORF">PACTADRAFT_33229</name>
</gene>
<accession>A0A1E4TWC5</accession>
<keyword evidence="1" id="KW-0812">Transmembrane</keyword>
<evidence type="ECO:0000313" key="3">
    <source>
        <dbReference type="Proteomes" id="UP000094236"/>
    </source>
</evidence>
<feature type="transmembrane region" description="Helical" evidence="1">
    <location>
        <begin position="152"/>
        <end position="173"/>
    </location>
</feature>
<protein>
    <submittedName>
        <fullName evidence="2">Uncharacterized protein</fullName>
    </submittedName>
</protein>
<evidence type="ECO:0000313" key="2">
    <source>
        <dbReference type="EMBL" id="ODV96036.1"/>
    </source>
</evidence>
<reference evidence="3" key="1">
    <citation type="submission" date="2016-05" db="EMBL/GenBank/DDBJ databases">
        <title>Comparative genomics of biotechnologically important yeasts.</title>
        <authorList>
            <consortium name="DOE Joint Genome Institute"/>
            <person name="Riley R."/>
            <person name="Haridas S."/>
            <person name="Wolfe K.H."/>
            <person name="Lopes M.R."/>
            <person name="Hittinger C.T."/>
            <person name="Goker M."/>
            <person name="Salamov A."/>
            <person name="Wisecaver J."/>
            <person name="Long T.M."/>
            <person name="Aerts A.L."/>
            <person name="Barry K."/>
            <person name="Choi C."/>
            <person name="Clum A."/>
            <person name="Coughlan A.Y."/>
            <person name="Deshpande S."/>
            <person name="Douglass A.P."/>
            <person name="Hanson S.J."/>
            <person name="Klenk H.-P."/>
            <person name="Labutti K."/>
            <person name="Lapidus A."/>
            <person name="Lindquist E."/>
            <person name="Lipzen A."/>
            <person name="Meier-Kolthoff J.P."/>
            <person name="Ohm R.A."/>
            <person name="Otillar R.P."/>
            <person name="Pangilinan J."/>
            <person name="Peng Y."/>
            <person name="Rokas A."/>
            <person name="Rosa C.A."/>
            <person name="Scheuner C."/>
            <person name="Sibirny A.A."/>
            <person name="Slot J.C."/>
            <person name="Stielow J.B."/>
            <person name="Sun H."/>
            <person name="Kurtzman C.P."/>
            <person name="Blackwell M."/>
            <person name="Grigoriev I.V."/>
            <person name="Jeffries T.W."/>
        </authorList>
    </citation>
    <scope>NUCLEOTIDE SEQUENCE [LARGE SCALE GENOMIC DNA]</scope>
    <source>
        <strain evidence="3">NRRL Y-2460</strain>
    </source>
</reference>
<sequence>MIGNQIKPRKFFLEKNHSSGAFQVEDNQRWSDQETITSDNSDAHNPNARPYPNSAILKNLSHGNGNELCDNISATVQVTSRTKPSVSRTANKGQGISLNSTPTTPNFVASFDFLETIFISIDFFKNCLKCLSDIFKTSNVFDNSNGIHLNSFLIGLFCGIFVMLLQPLFKIFLSYASTIIRNFLVCMFVVSFLSFIVNHHHKNEHAAKITNISQNKREITENEEKSEHKKKNNYGKIFSSNLDSEPQSGTKSSFVQKWFEPISFSSRDHHGHKNLEVDDLLTDMISQDDSRYTYDDNISGDDASIAPTLLNRKQNYKSFMENAKLAESQRR</sequence>
<keyword evidence="1" id="KW-1133">Transmembrane helix</keyword>
<dbReference type="Proteomes" id="UP000094236">
    <property type="component" value="Unassembled WGS sequence"/>
</dbReference>
<organism evidence="2 3">
    <name type="scientific">Pachysolen tannophilus NRRL Y-2460</name>
    <dbReference type="NCBI Taxonomy" id="669874"/>
    <lineage>
        <taxon>Eukaryota</taxon>
        <taxon>Fungi</taxon>
        <taxon>Dikarya</taxon>
        <taxon>Ascomycota</taxon>
        <taxon>Saccharomycotina</taxon>
        <taxon>Pichiomycetes</taxon>
        <taxon>Pachysolenaceae</taxon>
        <taxon>Pachysolen</taxon>
    </lineage>
</organism>
<proteinExistence type="predicted"/>
<dbReference type="EMBL" id="KV454013">
    <property type="protein sequence ID" value="ODV96036.1"/>
    <property type="molecule type" value="Genomic_DNA"/>
</dbReference>